<keyword evidence="3" id="KW-0238">DNA-binding</keyword>
<reference evidence="3 4" key="1">
    <citation type="journal article" date="2018" name="Mol. Biol. Evol.">
        <title>Broad Genomic Sampling Reveals a Smut Pathogenic Ancestry of the Fungal Clade Ustilaginomycotina.</title>
        <authorList>
            <person name="Kijpornyongpan T."/>
            <person name="Mondo S.J."/>
            <person name="Barry K."/>
            <person name="Sandor L."/>
            <person name="Lee J."/>
            <person name="Lipzen A."/>
            <person name="Pangilinan J."/>
            <person name="LaButti K."/>
            <person name="Hainaut M."/>
            <person name="Henrissat B."/>
            <person name="Grigoriev I.V."/>
            <person name="Spatafora J.W."/>
            <person name="Aime M.C."/>
        </authorList>
    </citation>
    <scope>NUCLEOTIDE SEQUENCE [LARGE SCALE GENOMIC DNA]</scope>
    <source>
        <strain evidence="3 4">MCA 3645</strain>
    </source>
</reference>
<protein>
    <submittedName>
        <fullName evidence="3">Winged helix DNA-binding domain-containing protein</fullName>
    </submittedName>
</protein>
<dbReference type="AlphaFoldDB" id="A0A317XIB6"/>
<dbReference type="InterPro" id="IPR036388">
    <property type="entry name" value="WH-like_DNA-bd_sf"/>
</dbReference>
<sequence length="316" mass="33858">MRRHGPGIAALDRSLHSSSAYDTLGQDLSTSQITELRNQLELFSTALRQFAARHRQDIRKNPEFRHAFQKMCYSIGVDPLASAGPPGSGSAASSFAGSMMGGLWNDLLGLGDWQYELGVQIIDVCVSTRSSNGGIIAMDDLIRRLTKLRTGVDRIPSAAVSSSTNRQQTKRSGGGGGGQVADITEEDVARAIKSLAPLGCGYEVISMAAGGPKLVRSVPRELDTDTMTVLSLLLAAQTASPTTTTMDPRVQRDGGGLAYVTRDSLSSWNQGQSKGSSWSADRARSVLDNMCLREGMLWIDEAASPPRYFSLATLET</sequence>
<dbReference type="OrthoDB" id="283883at2759"/>
<dbReference type="InParanoid" id="A0A317XIB6"/>
<proteinExistence type="inferred from homology"/>
<evidence type="ECO:0000313" key="4">
    <source>
        <dbReference type="Proteomes" id="UP000246740"/>
    </source>
</evidence>
<organism evidence="3 4">
    <name type="scientific">Testicularia cyperi</name>
    <dbReference type="NCBI Taxonomy" id="1882483"/>
    <lineage>
        <taxon>Eukaryota</taxon>
        <taxon>Fungi</taxon>
        <taxon>Dikarya</taxon>
        <taxon>Basidiomycota</taxon>
        <taxon>Ustilaginomycotina</taxon>
        <taxon>Ustilaginomycetes</taxon>
        <taxon>Ustilaginales</taxon>
        <taxon>Anthracoideaceae</taxon>
        <taxon>Testicularia</taxon>
    </lineage>
</organism>
<dbReference type="STRING" id="1882483.A0A317XIB6"/>
<evidence type="ECO:0000256" key="2">
    <source>
        <dbReference type="SAM" id="MobiDB-lite"/>
    </source>
</evidence>
<accession>A0A317XIB6</accession>
<dbReference type="GO" id="GO:0000814">
    <property type="term" value="C:ESCRT II complex"/>
    <property type="evidence" value="ECO:0007669"/>
    <property type="project" value="InterPro"/>
</dbReference>
<feature type="region of interest" description="Disordered" evidence="2">
    <location>
        <begin position="156"/>
        <end position="181"/>
    </location>
</feature>
<dbReference type="Proteomes" id="UP000246740">
    <property type="component" value="Unassembled WGS sequence"/>
</dbReference>
<comment type="similarity">
    <text evidence="1">Belongs to the SNF8 family.</text>
</comment>
<dbReference type="GO" id="GO:0003677">
    <property type="term" value="F:DNA binding"/>
    <property type="evidence" value="ECO:0007669"/>
    <property type="project" value="UniProtKB-KW"/>
</dbReference>
<name>A0A317XIB6_9BASI</name>
<dbReference type="InterPro" id="IPR036390">
    <property type="entry name" value="WH_DNA-bd_sf"/>
</dbReference>
<evidence type="ECO:0000256" key="1">
    <source>
        <dbReference type="ARBA" id="ARBA00009834"/>
    </source>
</evidence>
<dbReference type="Gene3D" id="6.10.140.180">
    <property type="match status" value="1"/>
</dbReference>
<dbReference type="InterPro" id="IPR040608">
    <property type="entry name" value="Snf8/Vps36"/>
</dbReference>
<dbReference type="PANTHER" id="PTHR12806">
    <property type="entry name" value="EAP30 SUBUNIT OF ELL COMPLEX"/>
    <property type="match status" value="1"/>
</dbReference>
<dbReference type="EMBL" id="KZ819200">
    <property type="protein sequence ID" value="PWY98033.1"/>
    <property type="molecule type" value="Genomic_DNA"/>
</dbReference>
<dbReference type="FunCoup" id="A0A317XIB6">
    <property type="interactions" value="203"/>
</dbReference>
<dbReference type="Gene3D" id="1.10.10.10">
    <property type="entry name" value="Winged helix-like DNA-binding domain superfamily/Winged helix DNA-binding domain"/>
    <property type="match status" value="2"/>
</dbReference>
<evidence type="ECO:0000313" key="3">
    <source>
        <dbReference type="EMBL" id="PWY98033.1"/>
    </source>
</evidence>
<dbReference type="SUPFAM" id="SSF46785">
    <property type="entry name" value="Winged helix' DNA-binding domain"/>
    <property type="match status" value="1"/>
</dbReference>
<gene>
    <name evidence="3" type="ORF">BCV70DRAFT_202206</name>
</gene>
<keyword evidence="4" id="KW-1185">Reference proteome</keyword>
<feature type="compositionally biased region" description="Polar residues" evidence="2">
    <location>
        <begin position="159"/>
        <end position="171"/>
    </location>
</feature>
<dbReference type="GO" id="GO:0043328">
    <property type="term" value="P:protein transport to vacuole involved in ubiquitin-dependent protein catabolic process via the multivesicular body sorting pathway"/>
    <property type="evidence" value="ECO:0007669"/>
    <property type="project" value="TreeGrafter"/>
</dbReference>
<dbReference type="PANTHER" id="PTHR12806:SF0">
    <property type="entry name" value="VACUOLAR-SORTING PROTEIN SNF8"/>
    <property type="match status" value="1"/>
</dbReference>
<dbReference type="InterPro" id="IPR016689">
    <property type="entry name" value="ESCRT-2_cplx_Snf8"/>
</dbReference>
<dbReference type="Pfam" id="PF04157">
    <property type="entry name" value="EAP30"/>
    <property type="match status" value="1"/>
</dbReference>